<dbReference type="InterPro" id="IPR006674">
    <property type="entry name" value="HD_domain"/>
</dbReference>
<dbReference type="SMART" id="SM00471">
    <property type="entry name" value="HDc"/>
    <property type="match status" value="1"/>
</dbReference>
<organism evidence="2 3">
    <name type="scientific">Candidatus Ornithomonoglobus merdipullorum</name>
    <dbReference type="NCBI Taxonomy" id="2840895"/>
    <lineage>
        <taxon>Bacteria</taxon>
        <taxon>Bacillati</taxon>
        <taxon>Bacillota</taxon>
        <taxon>Clostridia</taxon>
        <taxon>Candidatus Ornithomonoglobus</taxon>
    </lineage>
</organism>
<evidence type="ECO:0000313" key="2">
    <source>
        <dbReference type="EMBL" id="HIU57043.1"/>
    </source>
</evidence>
<dbReference type="Proteomes" id="UP000824109">
    <property type="component" value="Unassembled WGS sequence"/>
</dbReference>
<feature type="domain" description="HD" evidence="1">
    <location>
        <begin position="33"/>
        <end position="132"/>
    </location>
</feature>
<dbReference type="Gene3D" id="1.10.3210.10">
    <property type="entry name" value="Hypothetical protein af1432"/>
    <property type="match status" value="1"/>
</dbReference>
<accession>A0A9D1MAS4</accession>
<proteinExistence type="predicted"/>
<dbReference type="PROSITE" id="PS51831">
    <property type="entry name" value="HD"/>
    <property type="match status" value="1"/>
</dbReference>
<dbReference type="SUPFAM" id="SSF109604">
    <property type="entry name" value="HD-domain/PDEase-like"/>
    <property type="match status" value="1"/>
</dbReference>
<evidence type="ECO:0000313" key="3">
    <source>
        <dbReference type="Proteomes" id="UP000824109"/>
    </source>
</evidence>
<dbReference type="Pfam" id="PF01966">
    <property type="entry name" value="HD"/>
    <property type="match status" value="1"/>
</dbReference>
<reference evidence="2" key="1">
    <citation type="submission" date="2020-10" db="EMBL/GenBank/DDBJ databases">
        <authorList>
            <person name="Gilroy R."/>
        </authorList>
    </citation>
    <scope>NUCLEOTIDE SEQUENCE</scope>
    <source>
        <strain evidence="2">USAMLcec3-3695</strain>
    </source>
</reference>
<sequence length="155" mass="17608">MKRCRRIYEHPLFKRCMERINAKERDRKFCLHGIEHSLDTARIGYISILENGLPIDKELFYAAALLHDTGRYSGMPHHEAGAENARIIMPQCGFTEEETEAAAEAILGHRNQGSVSGTLASVLYDADKRSRLCFCCGAADECYWPQEKRNGFIRA</sequence>
<reference evidence="2" key="2">
    <citation type="journal article" date="2021" name="PeerJ">
        <title>Extensive microbial diversity within the chicken gut microbiome revealed by metagenomics and culture.</title>
        <authorList>
            <person name="Gilroy R."/>
            <person name="Ravi A."/>
            <person name="Getino M."/>
            <person name="Pursley I."/>
            <person name="Horton D.L."/>
            <person name="Alikhan N.F."/>
            <person name="Baker D."/>
            <person name="Gharbi K."/>
            <person name="Hall N."/>
            <person name="Watson M."/>
            <person name="Adriaenssens E.M."/>
            <person name="Foster-Nyarko E."/>
            <person name="Jarju S."/>
            <person name="Secka A."/>
            <person name="Antonio M."/>
            <person name="Oren A."/>
            <person name="Chaudhuri R.R."/>
            <person name="La Ragione R."/>
            <person name="Hildebrand F."/>
            <person name="Pallen M.J."/>
        </authorList>
    </citation>
    <scope>NUCLEOTIDE SEQUENCE</scope>
    <source>
        <strain evidence="2">USAMLcec3-3695</strain>
    </source>
</reference>
<comment type="caution">
    <text evidence="2">The sequence shown here is derived from an EMBL/GenBank/DDBJ whole genome shotgun (WGS) entry which is preliminary data.</text>
</comment>
<evidence type="ECO:0000259" key="1">
    <source>
        <dbReference type="PROSITE" id="PS51831"/>
    </source>
</evidence>
<name>A0A9D1MAS4_9FIRM</name>
<gene>
    <name evidence="2" type="ORF">IAA61_04415</name>
</gene>
<dbReference type="AlphaFoldDB" id="A0A9D1MAS4"/>
<dbReference type="EMBL" id="DVNB01000047">
    <property type="protein sequence ID" value="HIU57043.1"/>
    <property type="molecule type" value="Genomic_DNA"/>
</dbReference>
<dbReference type="CDD" id="cd00077">
    <property type="entry name" value="HDc"/>
    <property type="match status" value="1"/>
</dbReference>
<protein>
    <submittedName>
        <fullName evidence="2">HD domain-containing protein</fullName>
    </submittedName>
</protein>
<dbReference type="InterPro" id="IPR003607">
    <property type="entry name" value="HD/PDEase_dom"/>
</dbReference>